<dbReference type="PANTHER" id="PTHR44845">
    <property type="entry name" value="CARRIER DOMAIN-CONTAINING PROTEIN"/>
    <property type="match status" value="1"/>
</dbReference>
<dbReference type="CDD" id="cd05918">
    <property type="entry name" value="A_NRPS_SidN3_like"/>
    <property type="match status" value="1"/>
</dbReference>
<name>A0A2G5IAV8_CERBT</name>
<protein>
    <submittedName>
        <fullName evidence="5">Nonribosomal peptide synthetase 1</fullName>
    </submittedName>
</protein>
<dbReference type="EMBL" id="CP134184">
    <property type="protein sequence ID" value="WPA95404.1"/>
    <property type="molecule type" value="Genomic_DNA"/>
</dbReference>
<keyword evidence="1" id="KW-0596">Phosphopantetheine</keyword>
<feature type="domain" description="Thioester reductase (TE)" evidence="4">
    <location>
        <begin position="895"/>
        <end position="1122"/>
    </location>
</feature>
<dbReference type="InterPro" id="IPR045851">
    <property type="entry name" value="AMP-bd_C_sf"/>
</dbReference>
<dbReference type="PROSITE" id="PS00455">
    <property type="entry name" value="AMP_BINDING"/>
    <property type="match status" value="1"/>
</dbReference>
<dbReference type="InterPro" id="IPR020845">
    <property type="entry name" value="AMP-binding_CS"/>
</dbReference>
<dbReference type="Gene3D" id="3.30.300.30">
    <property type="match status" value="1"/>
</dbReference>
<accession>A0A2G5IAV8</accession>
<reference evidence="5 7" key="1">
    <citation type="submission" date="2015-10" db="EMBL/GenBank/DDBJ databases">
        <title>The cercosporin biosynthetic gene cluster was horizontally transferred to several fungal lineages and shown to be expanded in Cercospora beticola based on microsynteny with recipient genomes.</title>
        <authorList>
            <person name="De Jonge R."/>
            <person name="Ebert M.K."/>
            <person name="Suttle J.C."/>
            <person name="Jurick Ii W.M."/>
            <person name="Secor G.A."/>
            <person name="Thomma B.P."/>
            <person name="Van De Peer Y."/>
            <person name="Bolton M.D."/>
        </authorList>
    </citation>
    <scope>NUCLEOTIDE SEQUENCE [LARGE SCALE GENOMIC DNA]</scope>
    <source>
        <strain evidence="5 7">09-40</strain>
    </source>
</reference>
<dbReference type="AlphaFoldDB" id="A0A2G5IAV8"/>
<evidence type="ECO:0000256" key="2">
    <source>
        <dbReference type="ARBA" id="ARBA00022553"/>
    </source>
</evidence>
<dbReference type="InterPro" id="IPR000873">
    <property type="entry name" value="AMP-dep_synth/lig_dom"/>
</dbReference>
<reference evidence="6 8" key="2">
    <citation type="submission" date="2023-09" db="EMBL/GenBank/DDBJ databases">
        <title>Complete-Gapless Cercospora beticola genome.</title>
        <authorList>
            <person name="Wyatt N.A."/>
            <person name="Spanner R.E."/>
            <person name="Bolton M.D."/>
        </authorList>
    </citation>
    <scope>NUCLEOTIDE SEQUENCE [LARGE SCALE GENOMIC DNA]</scope>
    <source>
        <strain evidence="6">Cb09-40</strain>
    </source>
</reference>
<dbReference type="Pfam" id="PF07993">
    <property type="entry name" value="NAD_binding_4"/>
    <property type="match status" value="1"/>
</dbReference>
<evidence type="ECO:0000259" key="3">
    <source>
        <dbReference type="Pfam" id="PF00501"/>
    </source>
</evidence>
<dbReference type="InterPro" id="IPR013120">
    <property type="entry name" value="FAR_NAD-bd"/>
</dbReference>
<dbReference type="Gene3D" id="3.40.50.12780">
    <property type="entry name" value="N-terminal domain of ligase-like"/>
    <property type="match status" value="1"/>
</dbReference>
<evidence type="ECO:0000313" key="8">
    <source>
        <dbReference type="Proteomes" id="UP001302367"/>
    </source>
</evidence>
<dbReference type="Pfam" id="PF00501">
    <property type="entry name" value="AMP-binding"/>
    <property type="match status" value="1"/>
</dbReference>
<dbReference type="InterPro" id="IPR042099">
    <property type="entry name" value="ANL_N_sf"/>
</dbReference>
<keyword evidence="2" id="KW-0597">Phosphoprotein</keyword>
<dbReference type="PANTHER" id="PTHR44845:SF4">
    <property type="entry name" value="NONRIBOSOMAL PEPTIDE SYNTHASE INPA"/>
    <property type="match status" value="1"/>
</dbReference>
<dbReference type="Gene3D" id="3.40.50.720">
    <property type="entry name" value="NAD(P)-binding Rossmann-like Domain"/>
    <property type="match status" value="1"/>
</dbReference>
<gene>
    <name evidence="5" type="ORF">CB0940_00003</name>
    <name evidence="6" type="ORF">RHO25_000003</name>
</gene>
<dbReference type="Proteomes" id="UP001302367">
    <property type="component" value="Chromosome 1"/>
</dbReference>
<dbReference type="SUPFAM" id="SSF51735">
    <property type="entry name" value="NAD(P)-binding Rossmann-fold domains"/>
    <property type="match status" value="1"/>
</dbReference>
<feature type="domain" description="AMP-dependent synthetase/ligase" evidence="3">
    <location>
        <begin position="253"/>
        <end position="597"/>
    </location>
</feature>
<evidence type="ECO:0000313" key="5">
    <source>
        <dbReference type="EMBL" id="PIB01977.1"/>
    </source>
</evidence>
<evidence type="ECO:0000313" key="6">
    <source>
        <dbReference type="EMBL" id="WPA95404.1"/>
    </source>
</evidence>
<proteinExistence type="predicted"/>
<organism evidence="5 7">
    <name type="scientific">Cercospora beticola</name>
    <name type="common">Sugarbeet leaf spot fungus</name>
    <dbReference type="NCBI Taxonomy" id="122368"/>
    <lineage>
        <taxon>Eukaryota</taxon>
        <taxon>Fungi</taxon>
        <taxon>Dikarya</taxon>
        <taxon>Ascomycota</taxon>
        <taxon>Pezizomycotina</taxon>
        <taxon>Dothideomycetes</taxon>
        <taxon>Dothideomycetidae</taxon>
        <taxon>Mycosphaerellales</taxon>
        <taxon>Mycosphaerellaceae</taxon>
        <taxon>Cercospora</taxon>
    </lineage>
</organism>
<evidence type="ECO:0000259" key="4">
    <source>
        <dbReference type="Pfam" id="PF07993"/>
    </source>
</evidence>
<evidence type="ECO:0000256" key="1">
    <source>
        <dbReference type="ARBA" id="ARBA00022450"/>
    </source>
</evidence>
<dbReference type="Proteomes" id="UP000230605">
    <property type="component" value="Chromosome 1"/>
</dbReference>
<evidence type="ECO:0000313" key="7">
    <source>
        <dbReference type="Proteomes" id="UP000230605"/>
    </source>
</evidence>
<keyword evidence="8" id="KW-1185">Reference proteome</keyword>
<dbReference type="OrthoDB" id="416786at2759"/>
<dbReference type="EMBL" id="LKMD01000100">
    <property type="protein sequence ID" value="PIB01977.1"/>
    <property type="molecule type" value="Genomic_DNA"/>
</dbReference>
<dbReference type="InterPro" id="IPR036291">
    <property type="entry name" value="NAD(P)-bd_dom_sf"/>
</dbReference>
<sequence>MAAHSKINDCRFSIASSNESHSSSEDQIFRGGPKSSGGLITCYARDGISSTELILTAWALFLRSYLATDLIAFASVKDTRSDRTTIKQAGHGTNGQPEITTYSLEIPSQGSLRHVFELISNKSTGTPFDAEHLVHYNTMILFQSRDVVSRVPVNSEMWLGVHGREQIEFCLIVTPSSQFSSPTIELQGPHHSVKILQNLLQSYQHILYAISSQAIARSVGSLEPLTAYDLSQIYHWNKEAPKEMFTTIPGIFAMHAQRRPKEPAICAWDGNMTYAMLDHLSTKLAQLLVQLGVTREVIVPYGFEKSKFAVIATLAILKAGGAFIPLDFNHPEQRLRSIIDRTESRIILASKLTAPSFRFLGPRVLQIDDTFLDSLPEESIASNPLPVIYPNTSAFILLTSGTTGQPKCIVVEHSAVCTLNEAYGEALHLSSRSRVLSFAAYTFDVSTVDMFATLHHGGCICIPSEQDRKNDLTKVIQDFRVNWVDLTPSFALASIPDPKEVPSLETLVLAGEAVERVHVAHFVGRVHRVINCYGPAEAGGCLAKMYCNMQDEPQIVGRPLASARCWIAASESSSRLAPIGAIGELVVEGPALARGYLKDPQKTAAAFFHHNDWKSHAELPGPQRRFYRTGDLVRYTPHGEIEFIGRRDTRVKVRGQSIELTEIEHRLSQHALVEKCLIVFPQSGVHAKKLVAVVQLRVALDSATPLLPVSPRDLSQRGFSSASLEQLLLQQLPPYMIDRKKINDWVLGLSITDSGQDISSPLLPDSCTTPLELNSIVSKILSNGDKQKYDALIGRDFCLANAGIDSVQAVTISKAVKQNYGVQVLVDELIQPDLTIVGLDRRIAALQAKDVKAAASSSSTCFQDEISTLARGFELKEPLNGRRPVTKSPMSHVLLTGATGFLGIEILRQLLCMSKVRKVFIHVRAPDVKAGLERVMTAAKKANWWSSTYSNRLEVWPGDLARPNLGLSDLHWKHITDSSNMGENLDTIMHNGAKVDWNLAYESLRSVNTMSTLQLLEAIARRPGGLRFVYVSGGQALQLEDEDEQDMIKSCAHATGYSQSKVVSEILVRRFARASSSRGHSIHVVKPSFVIGDVQRGIANPDDYLWRLTKAAIQLGTYSRGELKNWLFVADVRTVAHTVCQASLMDATELVVIKVLDGLWMRDFWSSVIQETGHIMVAVNDDRWWKLLASDVEKRGTEHCLWALQDILRPGTGCISATMLKAPTKLMTARKPHITQAIKSNLRYLRDELAFLPSTPSHRAKL</sequence>
<dbReference type="InterPro" id="IPR010071">
    <property type="entry name" value="AA_adenyl_dom"/>
</dbReference>
<dbReference type="NCBIfam" id="TIGR01733">
    <property type="entry name" value="AA-adenyl-dom"/>
    <property type="match status" value="1"/>
</dbReference>
<dbReference type="SUPFAM" id="SSF56801">
    <property type="entry name" value="Acetyl-CoA synthetase-like"/>
    <property type="match status" value="1"/>
</dbReference>